<feature type="transmembrane region" description="Helical" evidence="7">
    <location>
        <begin position="83"/>
        <end position="105"/>
    </location>
</feature>
<dbReference type="InterPro" id="IPR010290">
    <property type="entry name" value="TM_effector"/>
</dbReference>
<accession>A0A1V0URY6</accession>
<feature type="transmembrane region" description="Helical" evidence="7">
    <location>
        <begin position="157"/>
        <end position="175"/>
    </location>
</feature>
<feature type="transmembrane region" description="Helical" evidence="7">
    <location>
        <begin position="292"/>
        <end position="309"/>
    </location>
</feature>
<keyword evidence="6 7" id="KW-0472">Membrane</keyword>
<dbReference type="RefSeq" id="WP_083039474.1">
    <property type="nucleotide sequence ID" value="NZ_CP020557.1"/>
</dbReference>
<gene>
    <name evidence="9" type="ORF">B7C51_07650</name>
</gene>
<feature type="transmembrane region" description="Helical" evidence="7">
    <location>
        <begin position="52"/>
        <end position="71"/>
    </location>
</feature>
<evidence type="ECO:0000256" key="6">
    <source>
        <dbReference type="ARBA" id="ARBA00023136"/>
    </source>
</evidence>
<proteinExistence type="predicted"/>
<dbReference type="GO" id="GO:0022857">
    <property type="term" value="F:transmembrane transporter activity"/>
    <property type="evidence" value="ECO:0007669"/>
    <property type="project" value="InterPro"/>
</dbReference>
<feature type="domain" description="Major facilitator superfamily (MFS) profile" evidence="8">
    <location>
        <begin position="18"/>
        <end position="407"/>
    </location>
</feature>
<evidence type="ECO:0000256" key="4">
    <source>
        <dbReference type="ARBA" id="ARBA00022692"/>
    </source>
</evidence>
<dbReference type="Pfam" id="PF05977">
    <property type="entry name" value="MFS_3"/>
    <property type="match status" value="1"/>
</dbReference>
<dbReference type="AlphaFoldDB" id="A0A1V0URY6"/>
<feature type="transmembrane region" description="Helical" evidence="7">
    <location>
        <begin position="21"/>
        <end position="40"/>
    </location>
</feature>
<evidence type="ECO:0000256" key="5">
    <source>
        <dbReference type="ARBA" id="ARBA00022989"/>
    </source>
</evidence>
<dbReference type="CDD" id="cd06173">
    <property type="entry name" value="MFS_MefA_like"/>
    <property type="match status" value="1"/>
</dbReference>
<protein>
    <recommendedName>
        <fullName evidence="8">Major facilitator superfamily (MFS) profile domain-containing protein</fullName>
    </recommendedName>
</protein>
<evidence type="ECO:0000256" key="2">
    <source>
        <dbReference type="ARBA" id="ARBA00022448"/>
    </source>
</evidence>
<evidence type="ECO:0000256" key="7">
    <source>
        <dbReference type="SAM" id="Phobius"/>
    </source>
</evidence>
<sequence length="428" mass="47078">MNPEPKSATETALLRNRNYRFLLVADILSSPGYYIYIIAVEWLMLTMYDSRSYLGLMLFSSSFARLLFTIYGGIIADRLNRKLIILVTQWGEAFIIAAILLCYITDVISPVFLIVASFLFGILSAFASPAYESIIASIVEKSSLQRGNALLRMANQYSLIIGPLISSTLIVTIGFVGVFSFSLLTILASSLLVSFIQIPDQQSSEHSTSQWDDFKASVAHIRKHQVLPIIMGLGFVMNFFVTGPVAVVVPILAKDILEGNAFVLGMLEVSLGLGFILGSITVSIRKPFNRPGLAILYSLLVMVLAYSALGFVQQLILSMFALLLIGFFIQLMNIPLFTYIQTNTEANMIGKVMSLFISVASGLTPLSFAMVSYLLHLQIDIQLIIRIFGAFLIVITAGTFLISPIRNLTYENSPQGAKQPEKDQGVSS</sequence>
<evidence type="ECO:0000256" key="3">
    <source>
        <dbReference type="ARBA" id="ARBA00022475"/>
    </source>
</evidence>
<dbReference type="EMBL" id="CP020557">
    <property type="protein sequence ID" value="ARF67732.1"/>
    <property type="molecule type" value="Genomic_DNA"/>
</dbReference>
<keyword evidence="4 7" id="KW-0812">Transmembrane</keyword>
<feature type="transmembrane region" description="Helical" evidence="7">
    <location>
        <begin position="111"/>
        <end position="136"/>
    </location>
</feature>
<dbReference type="Proteomes" id="UP000192727">
    <property type="component" value="Chromosome"/>
</dbReference>
<dbReference type="PANTHER" id="PTHR23513">
    <property type="entry name" value="INTEGRAL MEMBRANE EFFLUX PROTEIN-RELATED"/>
    <property type="match status" value="1"/>
</dbReference>
<evidence type="ECO:0000259" key="8">
    <source>
        <dbReference type="PROSITE" id="PS50850"/>
    </source>
</evidence>
<keyword evidence="3" id="KW-1003">Cell membrane</keyword>
<evidence type="ECO:0000313" key="10">
    <source>
        <dbReference type="Proteomes" id="UP000192727"/>
    </source>
</evidence>
<name>A0A1V0URY6_9BACL</name>
<evidence type="ECO:0000256" key="1">
    <source>
        <dbReference type="ARBA" id="ARBA00004651"/>
    </source>
</evidence>
<dbReference type="GO" id="GO:0005886">
    <property type="term" value="C:plasma membrane"/>
    <property type="evidence" value="ECO:0007669"/>
    <property type="project" value="UniProtKB-SubCell"/>
</dbReference>
<comment type="subcellular location">
    <subcellularLocation>
        <location evidence="1">Cell membrane</location>
        <topology evidence="1">Multi-pass membrane protein</topology>
    </subcellularLocation>
</comment>
<dbReference type="SUPFAM" id="SSF103473">
    <property type="entry name" value="MFS general substrate transporter"/>
    <property type="match status" value="1"/>
</dbReference>
<dbReference type="PROSITE" id="PS50850">
    <property type="entry name" value="MFS"/>
    <property type="match status" value="1"/>
</dbReference>
<feature type="transmembrane region" description="Helical" evidence="7">
    <location>
        <begin position="381"/>
        <end position="402"/>
    </location>
</feature>
<dbReference type="Gene3D" id="1.20.1250.20">
    <property type="entry name" value="MFS general substrate transporter like domains"/>
    <property type="match status" value="1"/>
</dbReference>
<feature type="transmembrane region" description="Helical" evidence="7">
    <location>
        <begin position="352"/>
        <end position="375"/>
    </location>
</feature>
<dbReference type="InterPro" id="IPR020846">
    <property type="entry name" value="MFS_dom"/>
</dbReference>
<keyword evidence="2" id="KW-0813">Transport</keyword>
<organism evidence="9 10">
    <name type="scientific">Paenibacillus larvae subsp. pulvifaciens</name>
    <dbReference type="NCBI Taxonomy" id="1477"/>
    <lineage>
        <taxon>Bacteria</taxon>
        <taxon>Bacillati</taxon>
        <taxon>Bacillota</taxon>
        <taxon>Bacilli</taxon>
        <taxon>Bacillales</taxon>
        <taxon>Paenibacillaceae</taxon>
        <taxon>Paenibacillus</taxon>
    </lineage>
</organism>
<keyword evidence="5 7" id="KW-1133">Transmembrane helix</keyword>
<reference evidence="9 10" key="1">
    <citation type="submission" date="2017-03" db="EMBL/GenBank/DDBJ databases">
        <title>Paenibacillus larvae genome sequencing.</title>
        <authorList>
            <person name="Dingman D.W."/>
        </authorList>
    </citation>
    <scope>NUCLEOTIDE SEQUENCE [LARGE SCALE GENOMIC DNA]</scope>
    <source>
        <strain evidence="9 10">SAG 10367</strain>
    </source>
</reference>
<dbReference type="PANTHER" id="PTHR23513:SF6">
    <property type="entry name" value="MAJOR FACILITATOR SUPERFAMILY ASSOCIATED DOMAIN-CONTAINING PROTEIN"/>
    <property type="match status" value="1"/>
</dbReference>
<feature type="transmembrane region" description="Helical" evidence="7">
    <location>
        <begin position="229"/>
        <end position="253"/>
    </location>
</feature>
<feature type="transmembrane region" description="Helical" evidence="7">
    <location>
        <begin position="315"/>
        <end position="340"/>
    </location>
</feature>
<dbReference type="InterPro" id="IPR036259">
    <property type="entry name" value="MFS_trans_sf"/>
</dbReference>
<evidence type="ECO:0000313" key="9">
    <source>
        <dbReference type="EMBL" id="ARF67732.1"/>
    </source>
</evidence>
<feature type="transmembrane region" description="Helical" evidence="7">
    <location>
        <begin position="259"/>
        <end position="280"/>
    </location>
</feature>